<proteinExistence type="predicted"/>
<feature type="transmembrane region" description="Helical" evidence="1">
    <location>
        <begin position="12"/>
        <end position="34"/>
    </location>
</feature>
<organism evidence="2 3">
    <name type="scientific">Nostoc azollae (strain 0708)</name>
    <name type="common">Anabaena azollae (strain 0708)</name>
    <dbReference type="NCBI Taxonomy" id="551115"/>
    <lineage>
        <taxon>Bacteria</taxon>
        <taxon>Bacillati</taxon>
        <taxon>Cyanobacteriota</taxon>
        <taxon>Cyanophyceae</taxon>
        <taxon>Nostocales</taxon>
        <taxon>Nostocaceae</taxon>
        <taxon>Trichormus</taxon>
    </lineage>
</organism>
<evidence type="ECO:0000313" key="3">
    <source>
        <dbReference type="Proteomes" id="UP000001511"/>
    </source>
</evidence>
<evidence type="ECO:0000313" key="2">
    <source>
        <dbReference type="EMBL" id="ADI65694.1"/>
    </source>
</evidence>
<keyword evidence="1" id="KW-0472">Membrane</keyword>
<dbReference type="EMBL" id="CP002059">
    <property type="protein sequence ID" value="ADI65694.1"/>
    <property type="molecule type" value="Genomic_DNA"/>
</dbReference>
<reference evidence="2 3" key="1">
    <citation type="journal article" date="2010" name="PLoS ONE">
        <title>Genome erosion in a nitrogen-fixing vertically transmitted endosymbiotic multicellular cyanobacterium.</title>
        <authorList>
            <person name="Ran L."/>
            <person name="Larsson J."/>
            <person name="Vigil-Stenman T."/>
            <person name="Nylander J.A."/>
            <person name="Ininbergs K."/>
            <person name="Zheng W.W."/>
            <person name="Lapidus A."/>
            <person name="Lowry S."/>
            <person name="Haselkorn R."/>
            <person name="Bergman B."/>
        </authorList>
    </citation>
    <scope>NUCLEOTIDE SEQUENCE [LARGE SCALE GENOMIC DNA]</scope>
    <source>
        <strain evidence="2 3">0708</strain>
    </source>
</reference>
<keyword evidence="1" id="KW-0812">Transmembrane</keyword>
<gene>
    <name evidence="2" type="ordered locus">Aazo_4356</name>
</gene>
<evidence type="ECO:0000256" key="1">
    <source>
        <dbReference type="SAM" id="Phobius"/>
    </source>
</evidence>
<keyword evidence="3" id="KW-1185">Reference proteome</keyword>
<dbReference type="KEGG" id="naz:Aazo_4356"/>
<keyword evidence="1" id="KW-1133">Transmembrane helix</keyword>
<sequence>MSPLFQILEYSLLYFYSIGEVYTVAIWRVSFTAYQLQLRVKFSRNKTSNPDYTIELILQEV</sequence>
<protein>
    <submittedName>
        <fullName evidence="2">Uncharacterized protein</fullName>
    </submittedName>
</protein>
<accession>D7DWN1</accession>
<dbReference type="Proteomes" id="UP000001511">
    <property type="component" value="Chromosome"/>
</dbReference>
<name>D7DWN1_NOSA0</name>
<dbReference type="AlphaFoldDB" id="D7DWN1"/>
<dbReference type="HOGENOM" id="CLU_2918082_0_0_3"/>